<evidence type="ECO:0000313" key="3">
    <source>
        <dbReference type="Proteomes" id="UP000267251"/>
    </source>
</evidence>
<protein>
    <recommendedName>
        <fullName evidence="1">Alpha-ketoglutarate-dependent dioxygenase AlkB-like domain-containing protein</fullName>
    </recommendedName>
</protein>
<dbReference type="OrthoDB" id="28127at2759"/>
<dbReference type="AlphaFoldDB" id="A0A4P9XZU9"/>
<dbReference type="GO" id="GO:0006631">
    <property type="term" value="P:fatty acid metabolic process"/>
    <property type="evidence" value="ECO:0007669"/>
    <property type="project" value="TreeGrafter"/>
</dbReference>
<dbReference type="GO" id="GO:0005759">
    <property type="term" value="C:mitochondrial matrix"/>
    <property type="evidence" value="ECO:0007669"/>
    <property type="project" value="TreeGrafter"/>
</dbReference>
<dbReference type="InterPro" id="IPR027450">
    <property type="entry name" value="AlkB-like"/>
</dbReference>
<accession>A0A4P9XZU9</accession>
<dbReference type="PANTHER" id="PTHR21052:SF0">
    <property type="entry name" value="ALPHA-KETOGLUTARATE-DEPENDENT DIOXYGENASE ALKB HOMOLOG 7, MITOCHONDRIAL"/>
    <property type="match status" value="1"/>
</dbReference>
<evidence type="ECO:0000259" key="1">
    <source>
        <dbReference type="Pfam" id="PF13532"/>
    </source>
</evidence>
<dbReference type="GO" id="GO:0006974">
    <property type="term" value="P:DNA damage response"/>
    <property type="evidence" value="ECO:0007669"/>
    <property type="project" value="InterPro"/>
</dbReference>
<dbReference type="Proteomes" id="UP000267251">
    <property type="component" value="Unassembled WGS sequence"/>
</dbReference>
<dbReference type="Pfam" id="PF13532">
    <property type="entry name" value="2OG-FeII_Oxy_2"/>
    <property type="match status" value="1"/>
</dbReference>
<name>A0A4P9XZU9_9FUNG</name>
<dbReference type="PANTHER" id="PTHR21052">
    <property type="entry name" value="SPERMATOGENESIS ASSOCIATED 11-RELATED"/>
    <property type="match status" value="1"/>
</dbReference>
<dbReference type="EMBL" id="KZ988556">
    <property type="protein sequence ID" value="RKP11957.1"/>
    <property type="molecule type" value="Genomic_DNA"/>
</dbReference>
<dbReference type="Gene3D" id="2.60.120.590">
    <property type="entry name" value="Alpha-ketoglutarate-dependent dioxygenase AlkB-like"/>
    <property type="match status" value="1"/>
</dbReference>
<sequence length="131" mass="14816">YEEGHFDGRIHGYRECSVSHWPVGPEEGEFIRGILRRIMNQFSPDVQWLSPHLLELREGGGIDFHVDNHDSSGGVLVGLSLVSACVMHLRHREEHGRAFSVLLPPNSLYIQRGVCRFAYEHAIPESGTLRS</sequence>
<feature type="domain" description="Alpha-ketoglutarate-dependent dioxygenase AlkB-like" evidence="1">
    <location>
        <begin position="58"/>
        <end position="125"/>
    </location>
</feature>
<proteinExistence type="predicted"/>
<dbReference type="SUPFAM" id="SSF51197">
    <property type="entry name" value="Clavaminate synthase-like"/>
    <property type="match status" value="1"/>
</dbReference>
<gene>
    <name evidence="2" type="ORF">BJ684DRAFT_912</name>
</gene>
<feature type="non-terminal residue" evidence="2">
    <location>
        <position position="131"/>
    </location>
</feature>
<feature type="non-terminal residue" evidence="2">
    <location>
        <position position="1"/>
    </location>
</feature>
<dbReference type="InterPro" id="IPR037151">
    <property type="entry name" value="AlkB-like_sf"/>
</dbReference>
<dbReference type="InterPro" id="IPR032870">
    <property type="entry name" value="ALKBH7-like"/>
</dbReference>
<keyword evidence="3" id="KW-1185">Reference proteome</keyword>
<reference evidence="3" key="1">
    <citation type="journal article" date="2018" name="Nat. Microbiol.">
        <title>Leveraging single-cell genomics to expand the fungal tree of life.</title>
        <authorList>
            <person name="Ahrendt S.R."/>
            <person name="Quandt C.A."/>
            <person name="Ciobanu D."/>
            <person name="Clum A."/>
            <person name="Salamov A."/>
            <person name="Andreopoulos B."/>
            <person name="Cheng J.F."/>
            <person name="Woyke T."/>
            <person name="Pelin A."/>
            <person name="Henrissat B."/>
            <person name="Reynolds N.K."/>
            <person name="Benny G.L."/>
            <person name="Smith M.E."/>
            <person name="James T.Y."/>
            <person name="Grigoriev I.V."/>
        </authorList>
    </citation>
    <scope>NUCLEOTIDE SEQUENCE [LARGE SCALE GENOMIC DNA]</scope>
</reference>
<evidence type="ECO:0000313" key="2">
    <source>
        <dbReference type="EMBL" id="RKP11957.1"/>
    </source>
</evidence>
<organism evidence="2 3">
    <name type="scientific">Piptocephalis cylindrospora</name>
    <dbReference type="NCBI Taxonomy" id="1907219"/>
    <lineage>
        <taxon>Eukaryota</taxon>
        <taxon>Fungi</taxon>
        <taxon>Fungi incertae sedis</taxon>
        <taxon>Zoopagomycota</taxon>
        <taxon>Zoopagomycotina</taxon>
        <taxon>Zoopagomycetes</taxon>
        <taxon>Zoopagales</taxon>
        <taxon>Piptocephalidaceae</taxon>
        <taxon>Piptocephalis</taxon>
    </lineage>
</organism>